<evidence type="ECO:0000313" key="1">
    <source>
        <dbReference type="EMBL" id="SJL10608.1"/>
    </source>
</evidence>
<dbReference type="AlphaFoldDB" id="A0A284RPE8"/>
<organism evidence="1 2">
    <name type="scientific">Armillaria ostoyae</name>
    <name type="common">Armillaria root rot fungus</name>
    <dbReference type="NCBI Taxonomy" id="47428"/>
    <lineage>
        <taxon>Eukaryota</taxon>
        <taxon>Fungi</taxon>
        <taxon>Dikarya</taxon>
        <taxon>Basidiomycota</taxon>
        <taxon>Agaricomycotina</taxon>
        <taxon>Agaricomycetes</taxon>
        <taxon>Agaricomycetidae</taxon>
        <taxon>Agaricales</taxon>
        <taxon>Marasmiineae</taxon>
        <taxon>Physalacriaceae</taxon>
        <taxon>Armillaria</taxon>
    </lineage>
</organism>
<name>A0A284RPE8_ARMOS</name>
<keyword evidence="2" id="KW-1185">Reference proteome</keyword>
<evidence type="ECO:0000313" key="2">
    <source>
        <dbReference type="Proteomes" id="UP000219338"/>
    </source>
</evidence>
<protein>
    <submittedName>
        <fullName evidence="1">Uncharacterized protein</fullName>
    </submittedName>
</protein>
<dbReference type="Proteomes" id="UP000219338">
    <property type="component" value="Unassembled WGS sequence"/>
</dbReference>
<gene>
    <name evidence="1" type="ORF">ARMOST_13998</name>
</gene>
<sequence>MSPLLSPLPNTNIVAYHLLQVRHLQASSIFDMEIMIPASASLCQLFHPLHQLRDVFQACGPIFNTGESNGGIIFPSRSAQECCRLPTHHFPHILPSPPARRLSLHNHRTDVIVALKPAIVTYESPTLYSQISHLHSTARSFSDIVWLAQANTQPTMAKSSDVYTVPSIPPLDFLLQDHIFSTRPTH</sequence>
<reference evidence="2" key="1">
    <citation type="journal article" date="2017" name="Nat. Ecol. Evol.">
        <title>Genome expansion and lineage-specific genetic innovations in the forest pathogenic fungi Armillaria.</title>
        <authorList>
            <person name="Sipos G."/>
            <person name="Prasanna A.N."/>
            <person name="Walter M.C."/>
            <person name="O'Connor E."/>
            <person name="Balint B."/>
            <person name="Krizsan K."/>
            <person name="Kiss B."/>
            <person name="Hess J."/>
            <person name="Varga T."/>
            <person name="Slot J."/>
            <person name="Riley R."/>
            <person name="Boka B."/>
            <person name="Rigling D."/>
            <person name="Barry K."/>
            <person name="Lee J."/>
            <person name="Mihaltcheva S."/>
            <person name="LaButti K."/>
            <person name="Lipzen A."/>
            <person name="Waldron R."/>
            <person name="Moloney N.M."/>
            <person name="Sperisen C."/>
            <person name="Kredics L."/>
            <person name="Vagvoelgyi C."/>
            <person name="Patrignani A."/>
            <person name="Fitzpatrick D."/>
            <person name="Nagy I."/>
            <person name="Doyle S."/>
            <person name="Anderson J.B."/>
            <person name="Grigoriev I.V."/>
            <person name="Gueldener U."/>
            <person name="Muensterkoetter M."/>
            <person name="Nagy L.G."/>
        </authorList>
    </citation>
    <scope>NUCLEOTIDE SEQUENCE [LARGE SCALE GENOMIC DNA]</scope>
    <source>
        <strain evidence="2">C18/9</strain>
    </source>
</reference>
<accession>A0A284RPE8</accession>
<dbReference type="EMBL" id="FUEG01000012">
    <property type="protein sequence ID" value="SJL10608.1"/>
    <property type="molecule type" value="Genomic_DNA"/>
</dbReference>
<proteinExistence type="predicted"/>